<comment type="caution">
    <text evidence="4">The sequence shown here is derived from an EMBL/GenBank/DDBJ whole genome shotgun (WGS) entry which is preliminary data.</text>
</comment>
<dbReference type="EMBL" id="JAUSXK010000001">
    <property type="protein sequence ID" value="MDQ0644653.1"/>
    <property type="molecule type" value="Genomic_DNA"/>
</dbReference>
<feature type="domain" description="ABC transporter" evidence="3">
    <location>
        <begin position="326"/>
        <end position="561"/>
    </location>
</feature>
<dbReference type="InterPro" id="IPR003439">
    <property type="entry name" value="ABC_transporter-like_ATP-bd"/>
</dbReference>
<dbReference type="InterPro" id="IPR003593">
    <property type="entry name" value="AAA+_ATPase"/>
</dbReference>
<accession>A0ABU0PBE7</accession>
<name>A0ABU0PBE7_9MICO</name>
<reference evidence="4 5" key="1">
    <citation type="submission" date="2023-07" db="EMBL/GenBank/DDBJ databases">
        <title>Comparative genomics of wheat-associated soil bacteria to identify genetic determinants of phenazine resistance.</title>
        <authorList>
            <person name="Mouncey N."/>
        </authorList>
    </citation>
    <scope>NUCLEOTIDE SEQUENCE [LARGE SCALE GENOMIC DNA]</scope>
    <source>
        <strain evidence="4 5">W2I7</strain>
    </source>
</reference>
<evidence type="ECO:0000259" key="3">
    <source>
        <dbReference type="PROSITE" id="PS50893"/>
    </source>
</evidence>
<evidence type="ECO:0000313" key="5">
    <source>
        <dbReference type="Proteomes" id="UP001239085"/>
    </source>
</evidence>
<dbReference type="Pfam" id="PF00005">
    <property type="entry name" value="ABC_tran"/>
    <property type="match status" value="2"/>
</dbReference>
<protein>
    <submittedName>
        <fullName evidence="4">ATPase subunit of ABC transporter with duplicated ATPase domains</fullName>
    </submittedName>
</protein>
<dbReference type="PANTHER" id="PTHR42855">
    <property type="entry name" value="ABC TRANSPORTER ATP-BINDING SUBUNIT"/>
    <property type="match status" value="1"/>
</dbReference>
<proteinExistence type="predicted"/>
<dbReference type="PANTHER" id="PTHR42855:SF1">
    <property type="entry name" value="ABC TRANSPORTER DOMAIN-CONTAINING PROTEIN"/>
    <property type="match status" value="1"/>
</dbReference>
<feature type="domain" description="ABC transporter" evidence="3">
    <location>
        <begin position="4"/>
        <end position="259"/>
    </location>
</feature>
<keyword evidence="2" id="KW-0067">ATP-binding</keyword>
<dbReference type="PROSITE" id="PS50893">
    <property type="entry name" value="ABC_TRANSPORTER_2"/>
    <property type="match status" value="2"/>
</dbReference>
<organism evidence="4 5">
    <name type="scientific">Microbacterium murale</name>
    <dbReference type="NCBI Taxonomy" id="1081040"/>
    <lineage>
        <taxon>Bacteria</taxon>
        <taxon>Bacillati</taxon>
        <taxon>Actinomycetota</taxon>
        <taxon>Actinomycetes</taxon>
        <taxon>Micrococcales</taxon>
        <taxon>Microbacteriaceae</taxon>
        <taxon>Microbacterium</taxon>
    </lineage>
</organism>
<dbReference type="Gene3D" id="3.40.50.300">
    <property type="entry name" value="P-loop containing nucleotide triphosphate hydrolases"/>
    <property type="match status" value="2"/>
</dbReference>
<dbReference type="InterPro" id="IPR027417">
    <property type="entry name" value="P-loop_NTPase"/>
</dbReference>
<dbReference type="CDD" id="cd03221">
    <property type="entry name" value="ABCF_EF-3"/>
    <property type="match status" value="1"/>
</dbReference>
<evidence type="ECO:0000256" key="2">
    <source>
        <dbReference type="ARBA" id="ARBA00022840"/>
    </source>
</evidence>
<keyword evidence="1" id="KW-0547">Nucleotide-binding</keyword>
<evidence type="ECO:0000256" key="1">
    <source>
        <dbReference type="ARBA" id="ARBA00022741"/>
    </source>
</evidence>
<gene>
    <name evidence="4" type="ORF">QFZ46_002813</name>
</gene>
<dbReference type="SMART" id="SM00382">
    <property type="entry name" value="AAA"/>
    <property type="match status" value="2"/>
</dbReference>
<dbReference type="RefSeq" id="WP_307362617.1">
    <property type="nucleotide sequence ID" value="NZ_JAUSXK010000001.1"/>
</dbReference>
<evidence type="ECO:0000313" key="4">
    <source>
        <dbReference type="EMBL" id="MDQ0644653.1"/>
    </source>
</evidence>
<sequence>MGYIDISAISLTLPDGRPLLDEVTFRVGSGSTSALIGPNGAGKTTLLRIIRGDQAPDAGVITIDGGLGVMDQFVGHGEAGRTVQELLVRVAPRRIRTAALALEAAENALIERDEHDTQMRYATALAEYADAGGYEHETVWDQCTVAALGVPYERARYRELVTLSGGEQKRLALEALLRGPDDVLLLDEPDNYLDVPAKRWLEQQLRETPKTVLLVSHDRELLARAADRIVTLEPGGAGASAWVHGGGFGTYHQARTDRMDRLDELRRRWDEQHEKLKTLVANLKVKAEANDGFASRYRAAQTRLRKFEEAGPPEERPPAQEFDMRLRGARTGKRAVVAERLELTGLMRAFDAEIWYGDRIGVLGSNGSGKSHFLRLLARGGTDPDPTLGHVTSTGEQVDAVAHTGAATLGARVVPGLFAQTHAHPEFIGRTLLEVLHRGDERRAGMPREAASSALDRYGLVRQAQQTFDSLSGGQQARFQVLLLELSGATLLLLDEPTDNLDLESAEALEEALTQFEGTVLAVTHDRWFARSFDRFLVFGTEGDVYEADAPVWDERRVVRTR</sequence>
<dbReference type="Proteomes" id="UP001239085">
    <property type="component" value="Unassembled WGS sequence"/>
</dbReference>
<keyword evidence="5" id="KW-1185">Reference proteome</keyword>
<dbReference type="SUPFAM" id="SSF52540">
    <property type="entry name" value="P-loop containing nucleoside triphosphate hydrolases"/>
    <property type="match status" value="2"/>
</dbReference>
<dbReference type="InterPro" id="IPR051309">
    <property type="entry name" value="ABCF_ATPase"/>
</dbReference>